<accession>A0A6G3XS77</accession>
<gene>
    <name evidence="1" type="ORF">G3M58_80540</name>
</gene>
<organism evidence="1">
    <name type="scientific">Streptomyces sp. SID7499</name>
    <dbReference type="NCBI Taxonomy" id="2706086"/>
    <lineage>
        <taxon>Bacteria</taxon>
        <taxon>Bacillati</taxon>
        <taxon>Actinomycetota</taxon>
        <taxon>Actinomycetes</taxon>
        <taxon>Kitasatosporales</taxon>
        <taxon>Streptomycetaceae</taxon>
        <taxon>Streptomyces</taxon>
    </lineage>
</organism>
<comment type="caution">
    <text evidence="1">The sequence shown here is derived from an EMBL/GenBank/DDBJ whole genome shotgun (WGS) entry which is preliminary data.</text>
</comment>
<name>A0A6G3XS77_9ACTN</name>
<sequence>MSTSERLMPPLVADERTSLESWLDFYRATL</sequence>
<feature type="non-terminal residue" evidence="1">
    <location>
        <position position="30"/>
    </location>
</feature>
<reference evidence="1" key="1">
    <citation type="submission" date="2020-01" db="EMBL/GenBank/DDBJ databases">
        <title>Insect and environment-associated Actinomycetes.</title>
        <authorList>
            <person name="Currrie C."/>
            <person name="Chevrette M."/>
            <person name="Carlson C."/>
            <person name="Stubbendieck R."/>
            <person name="Wendt-Pienkowski E."/>
        </authorList>
    </citation>
    <scope>NUCLEOTIDE SEQUENCE</scope>
    <source>
        <strain evidence="1">SID7499</strain>
    </source>
</reference>
<dbReference type="EMBL" id="JAAGMN010008700">
    <property type="protein sequence ID" value="NEE20543.1"/>
    <property type="molecule type" value="Genomic_DNA"/>
</dbReference>
<proteinExistence type="predicted"/>
<dbReference type="AlphaFoldDB" id="A0A6G3XS77"/>
<evidence type="ECO:0000313" key="1">
    <source>
        <dbReference type="EMBL" id="NEE20543.1"/>
    </source>
</evidence>
<protein>
    <submittedName>
        <fullName evidence="1">Mini-circle protein</fullName>
    </submittedName>
</protein>